<feature type="region of interest" description="Disordered" evidence="4">
    <location>
        <begin position="167"/>
        <end position="192"/>
    </location>
</feature>
<protein>
    <submittedName>
        <fullName evidence="5">Uncharacterized protein</fullName>
    </submittedName>
</protein>
<evidence type="ECO:0000256" key="1">
    <source>
        <dbReference type="ARBA" id="ARBA00022574"/>
    </source>
</evidence>
<keyword evidence="1 3" id="KW-0853">WD repeat</keyword>
<evidence type="ECO:0000256" key="2">
    <source>
        <dbReference type="ARBA" id="ARBA00022737"/>
    </source>
</evidence>
<dbReference type="GO" id="GO:0005770">
    <property type="term" value="C:late endosome"/>
    <property type="evidence" value="ECO:0007669"/>
    <property type="project" value="TreeGrafter"/>
</dbReference>
<comment type="caution">
    <text evidence="5">The sequence shown here is derived from an EMBL/GenBank/DDBJ whole genome shotgun (WGS) entry which is preliminary data.</text>
</comment>
<dbReference type="InterPro" id="IPR015943">
    <property type="entry name" value="WD40/YVTN_repeat-like_dom_sf"/>
</dbReference>
<sequence length="897" mass="96614">MSVGEVACTYAALILYDEDNPSLKSLGREDEDMGSAYLIRSSFSMPMSYVGLSSSKVVPFWILAVLFSDDSTGSLKRTQSQLLGDNSDQTRPNSFTRVKSGGLSADSVWRASSSSRPLPSLFGGVRSNAKPGAALAAAAAASRSVPTPHAAAIKSRRAVSLRKVMDTGKSSSLVGDDHEIVSNSSTGDSIVAATERNRSDGKLAAEDDNAGDYQSALEDEISARDRNLETTTEVFPSKDLAGEVEAADKMEELRITNYEQDATTSISNSTVYLHLDDGSKNLGSDDRKDEMIATVSSDEDSKFVDVNDSCEVDSVSSRDDDHGNSISEISELVEERIEQLESERISKRAQKKLRSTMKPLELAEELEKKQASTGLHWEEGAAAQPMKLEGVRRGSTTLGYFDIDASNAITRTIASQAFRRDHGSPQVLAVHLNYIAVGMAKGVIVVASSRYSSYSTDNMDSKMLILGVQGDRSHAPVTSMCFNQQGDLLLAGYGDGHITVWDVQRASAAKVITGEHMAPVVHALFLGQDSQVTRQFKAVTGDSKGLVLLHAFSVVPLLNRTGTVLSALPLLFDESVGGALPSSQGNASLSSSSIGNMMGGVVGGDAGWKLFNEGSSMAEEGVVIFVTHQTALVVRLTPTLEVYAQLSKPEGVREGSMPYTAWKCTTQSRSSSSENITADVAERVSLLAVAWDRKVQVAKLVKSELKVFGTWSLDSAAIGVAWLDAHMLVVLTLTGQLYLFAKDGTVIHQTSFAVDGSGGDDHVAYHTHFINIYGNPEKAYHNCVAVRGASIYILGPMHLVVSRLLPWKERIQVLRRAGDWMGALNMAMTLYDGQAHGVIDLPRAVDAVQEIIMPYLVELLLSYVDEVFSYISVAFCNQIGKVEQDDQKSGSGSVHSE</sequence>
<dbReference type="PROSITE" id="PS00678">
    <property type="entry name" value="WD_REPEATS_1"/>
    <property type="match status" value="1"/>
</dbReference>
<organism evidence="5 6">
    <name type="scientific">Hevea brasiliensis</name>
    <name type="common">Para rubber tree</name>
    <name type="synonym">Siphonia brasiliensis</name>
    <dbReference type="NCBI Taxonomy" id="3981"/>
    <lineage>
        <taxon>Eukaryota</taxon>
        <taxon>Viridiplantae</taxon>
        <taxon>Streptophyta</taxon>
        <taxon>Embryophyta</taxon>
        <taxon>Tracheophyta</taxon>
        <taxon>Spermatophyta</taxon>
        <taxon>Magnoliopsida</taxon>
        <taxon>eudicotyledons</taxon>
        <taxon>Gunneridae</taxon>
        <taxon>Pentapetalae</taxon>
        <taxon>rosids</taxon>
        <taxon>fabids</taxon>
        <taxon>Malpighiales</taxon>
        <taxon>Euphorbiaceae</taxon>
        <taxon>Crotonoideae</taxon>
        <taxon>Micrandreae</taxon>
        <taxon>Hevea</taxon>
    </lineage>
</organism>
<dbReference type="PANTHER" id="PTHR12616">
    <property type="entry name" value="VACUOLAR PROTEIN SORTING VPS41"/>
    <property type="match status" value="1"/>
</dbReference>
<name>A0A6A6MSK4_HEVBR</name>
<dbReference type="SUPFAM" id="SSF50978">
    <property type="entry name" value="WD40 repeat-like"/>
    <property type="match status" value="1"/>
</dbReference>
<dbReference type="InterPro" id="IPR045111">
    <property type="entry name" value="Vps41/Vps8"/>
</dbReference>
<feature type="compositionally biased region" description="Polar residues" evidence="4">
    <location>
        <begin position="79"/>
        <end position="97"/>
    </location>
</feature>
<keyword evidence="2" id="KW-0677">Repeat</keyword>
<evidence type="ECO:0000313" key="5">
    <source>
        <dbReference type="EMBL" id="KAF2315163.1"/>
    </source>
</evidence>
<dbReference type="Proteomes" id="UP000467840">
    <property type="component" value="Chromosome 15"/>
</dbReference>
<evidence type="ECO:0000256" key="3">
    <source>
        <dbReference type="PROSITE-ProRule" id="PRU00221"/>
    </source>
</evidence>
<dbReference type="GO" id="GO:0006623">
    <property type="term" value="P:protein targeting to vacuole"/>
    <property type="evidence" value="ECO:0007669"/>
    <property type="project" value="InterPro"/>
</dbReference>
<dbReference type="PANTHER" id="PTHR12616:SF8">
    <property type="entry name" value="VACUOLAR PROTEIN SORTING-ASSOCIATED PROTEIN 8 HOMOLOG"/>
    <property type="match status" value="1"/>
</dbReference>
<dbReference type="SMART" id="SM00320">
    <property type="entry name" value="WD40"/>
    <property type="match status" value="1"/>
</dbReference>
<accession>A0A6A6MSK4</accession>
<dbReference type="InterPro" id="IPR001680">
    <property type="entry name" value="WD40_rpt"/>
</dbReference>
<keyword evidence="6" id="KW-1185">Reference proteome</keyword>
<gene>
    <name evidence="5" type="ORF">GH714_038299</name>
</gene>
<dbReference type="GO" id="GO:0030897">
    <property type="term" value="C:HOPS complex"/>
    <property type="evidence" value="ECO:0007669"/>
    <property type="project" value="TreeGrafter"/>
</dbReference>
<dbReference type="AlphaFoldDB" id="A0A6A6MSK4"/>
<dbReference type="GO" id="GO:0034058">
    <property type="term" value="P:endosomal vesicle fusion"/>
    <property type="evidence" value="ECO:0007669"/>
    <property type="project" value="TreeGrafter"/>
</dbReference>
<evidence type="ECO:0000313" key="6">
    <source>
        <dbReference type="Proteomes" id="UP000467840"/>
    </source>
</evidence>
<reference evidence="5 6" key="1">
    <citation type="journal article" date="2020" name="Mol. Plant">
        <title>The Chromosome-Based Rubber Tree Genome Provides New Insights into Spurge Genome Evolution and Rubber Biosynthesis.</title>
        <authorList>
            <person name="Liu J."/>
            <person name="Shi C."/>
            <person name="Shi C.C."/>
            <person name="Li W."/>
            <person name="Zhang Q.J."/>
            <person name="Zhang Y."/>
            <person name="Li K."/>
            <person name="Lu H.F."/>
            <person name="Shi C."/>
            <person name="Zhu S.T."/>
            <person name="Xiao Z.Y."/>
            <person name="Nan H."/>
            <person name="Yue Y."/>
            <person name="Zhu X.G."/>
            <person name="Wu Y."/>
            <person name="Hong X.N."/>
            <person name="Fan G.Y."/>
            <person name="Tong Y."/>
            <person name="Zhang D."/>
            <person name="Mao C.L."/>
            <person name="Liu Y.L."/>
            <person name="Hao S.J."/>
            <person name="Liu W.Q."/>
            <person name="Lv M.Q."/>
            <person name="Zhang H.B."/>
            <person name="Liu Y."/>
            <person name="Hu-Tang G.R."/>
            <person name="Wang J.P."/>
            <person name="Wang J.H."/>
            <person name="Sun Y.H."/>
            <person name="Ni S.B."/>
            <person name="Chen W.B."/>
            <person name="Zhang X.C."/>
            <person name="Jiao Y.N."/>
            <person name="Eichler E.E."/>
            <person name="Li G.H."/>
            <person name="Liu X."/>
            <person name="Gao L.Z."/>
        </authorList>
    </citation>
    <scope>NUCLEOTIDE SEQUENCE [LARGE SCALE GENOMIC DNA]</scope>
    <source>
        <strain evidence="6">cv. GT1</strain>
        <tissue evidence="5">Leaf</tissue>
    </source>
</reference>
<evidence type="ECO:0000256" key="4">
    <source>
        <dbReference type="SAM" id="MobiDB-lite"/>
    </source>
</evidence>
<dbReference type="InterPro" id="IPR019775">
    <property type="entry name" value="WD40_repeat_CS"/>
</dbReference>
<dbReference type="PROSITE" id="PS50082">
    <property type="entry name" value="WD_REPEATS_2"/>
    <property type="match status" value="1"/>
</dbReference>
<proteinExistence type="predicted"/>
<feature type="region of interest" description="Disordered" evidence="4">
    <location>
        <begin position="79"/>
        <end position="100"/>
    </location>
</feature>
<dbReference type="Pfam" id="PF23410">
    <property type="entry name" value="Beta-prop_VPS8"/>
    <property type="match status" value="1"/>
</dbReference>
<dbReference type="Gene3D" id="2.130.10.10">
    <property type="entry name" value="YVTN repeat-like/Quinoprotein amine dehydrogenase"/>
    <property type="match status" value="1"/>
</dbReference>
<dbReference type="InterPro" id="IPR036322">
    <property type="entry name" value="WD40_repeat_dom_sf"/>
</dbReference>
<feature type="repeat" description="WD" evidence="3">
    <location>
        <begin position="477"/>
        <end position="511"/>
    </location>
</feature>
<dbReference type="EMBL" id="JAAGAX010000005">
    <property type="protein sequence ID" value="KAF2315163.1"/>
    <property type="molecule type" value="Genomic_DNA"/>
</dbReference>